<dbReference type="OrthoDB" id="416253at2759"/>
<dbReference type="PANTHER" id="PTHR43827">
    <property type="entry name" value="2,5-DIKETO-D-GLUCONIC ACID REDUCTASE"/>
    <property type="match status" value="1"/>
</dbReference>
<comment type="similarity">
    <text evidence="1">Belongs to the aldo/keto reductase family.</text>
</comment>
<dbReference type="CDD" id="cd19120">
    <property type="entry name" value="AKR_AKR3C2-3"/>
    <property type="match status" value="1"/>
</dbReference>
<evidence type="ECO:0000313" key="6">
    <source>
        <dbReference type="EMBL" id="CAG8957450.1"/>
    </source>
</evidence>
<dbReference type="EMBL" id="CAJVRL010000079">
    <property type="protein sequence ID" value="CAG8957450.1"/>
    <property type="molecule type" value="Genomic_DNA"/>
</dbReference>
<keyword evidence="3" id="KW-0560">Oxidoreductase</keyword>
<feature type="region of interest" description="Disordered" evidence="4">
    <location>
        <begin position="50"/>
        <end position="73"/>
    </location>
</feature>
<dbReference type="InterPro" id="IPR020471">
    <property type="entry name" value="AKR"/>
</dbReference>
<reference evidence="6" key="1">
    <citation type="submission" date="2021-07" db="EMBL/GenBank/DDBJ databases">
        <authorList>
            <person name="Durling M."/>
        </authorList>
    </citation>
    <scope>NUCLEOTIDE SEQUENCE</scope>
</reference>
<dbReference type="Gene3D" id="3.20.20.100">
    <property type="entry name" value="NADP-dependent oxidoreductase domain"/>
    <property type="match status" value="1"/>
</dbReference>
<dbReference type="Pfam" id="PF00248">
    <property type="entry name" value="Aldo_ket_red"/>
    <property type="match status" value="1"/>
</dbReference>
<keyword evidence="2" id="KW-0521">NADP</keyword>
<keyword evidence="7" id="KW-1185">Reference proteome</keyword>
<protein>
    <recommendedName>
        <fullName evidence="5">NADP-dependent oxidoreductase domain-containing protein</fullName>
    </recommendedName>
</protein>
<evidence type="ECO:0000313" key="7">
    <source>
        <dbReference type="Proteomes" id="UP000696280"/>
    </source>
</evidence>
<dbReference type="InterPro" id="IPR018170">
    <property type="entry name" value="Aldo/ket_reductase_CS"/>
</dbReference>
<dbReference type="Proteomes" id="UP000696280">
    <property type="component" value="Unassembled WGS sequence"/>
</dbReference>
<evidence type="ECO:0000256" key="1">
    <source>
        <dbReference type="ARBA" id="ARBA00007905"/>
    </source>
</evidence>
<dbReference type="PROSITE" id="PS00062">
    <property type="entry name" value="ALDOKETO_REDUCTASE_2"/>
    <property type="match status" value="1"/>
</dbReference>
<dbReference type="AlphaFoldDB" id="A0A9N9L497"/>
<sequence>MCNYKVYLSHMPLLLRSTRLTKLSSPPKAAAILTTWRALSSISHPSRMNSATSAYQTSLEEDGNAGKGPKQQSQLRDLKLNDGNEIPMLGYGLGTARFKNDPSAPVDKELIKTVVMAIKAGYYHLDGAQVYNNETELGIAIKESGVPREKLYVTTKISGTKVQDTQEAFKLSLKKLQLDYVDQYLIHAPFFAEGSKAALQEKWADMEAIHATGKAKSIGISNYLQPDVEAVLETAKIKPAINQIEYHPYLQHGTLVDFHKQKGIALSAYAPLTAVVRAKPGPLDETYDILAKKYGVTPGEIALRWVIDQGIVVLTTSQSEDRLKAYQKVASFKLTPKEIEDIKILGQQKHYRGFWKNRFADDDRS</sequence>
<organism evidence="6 7">
    <name type="scientific">Hymenoscyphus fraxineus</name>
    <dbReference type="NCBI Taxonomy" id="746836"/>
    <lineage>
        <taxon>Eukaryota</taxon>
        <taxon>Fungi</taxon>
        <taxon>Dikarya</taxon>
        <taxon>Ascomycota</taxon>
        <taxon>Pezizomycotina</taxon>
        <taxon>Leotiomycetes</taxon>
        <taxon>Helotiales</taxon>
        <taxon>Helotiaceae</taxon>
        <taxon>Hymenoscyphus</taxon>
    </lineage>
</organism>
<evidence type="ECO:0000259" key="5">
    <source>
        <dbReference type="Pfam" id="PF00248"/>
    </source>
</evidence>
<dbReference type="FunFam" id="3.20.20.100:FF:000002">
    <property type="entry name" value="2,5-diketo-D-gluconic acid reductase A"/>
    <property type="match status" value="1"/>
</dbReference>
<dbReference type="SUPFAM" id="SSF51430">
    <property type="entry name" value="NAD(P)-linked oxidoreductase"/>
    <property type="match status" value="1"/>
</dbReference>
<dbReference type="PRINTS" id="PR00069">
    <property type="entry name" value="ALDKETRDTASE"/>
</dbReference>
<feature type="domain" description="NADP-dependent oxidoreductase" evidence="5">
    <location>
        <begin position="92"/>
        <end position="344"/>
    </location>
</feature>
<proteinExistence type="inferred from homology"/>
<dbReference type="InterPro" id="IPR036812">
    <property type="entry name" value="NAD(P)_OxRdtase_dom_sf"/>
</dbReference>
<evidence type="ECO:0000256" key="2">
    <source>
        <dbReference type="ARBA" id="ARBA00022857"/>
    </source>
</evidence>
<dbReference type="InterPro" id="IPR044494">
    <property type="entry name" value="AKR3C2/3"/>
</dbReference>
<gene>
    <name evidence="6" type="ORF">HYFRA_00011431</name>
</gene>
<dbReference type="InterPro" id="IPR023210">
    <property type="entry name" value="NADP_OxRdtase_dom"/>
</dbReference>
<dbReference type="PANTHER" id="PTHR43827:SF3">
    <property type="entry name" value="NADP-DEPENDENT OXIDOREDUCTASE DOMAIN-CONTAINING PROTEIN"/>
    <property type="match status" value="1"/>
</dbReference>
<dbReference type="GO" id="GO:0016652">
    <property type="term" value="F:oxidoreductase activity, acting on NAD(P)H as acceptor"/>
    <property type="evidence" value="ECO:0007669"/>
    <property type="project" value="InterPro"/>
</dbReference>
<evidence type="ECO:0000256" key="4">
    <source>
        <dbReference type="SAM" id="MobiDB-lite"/>
    </source>
</evidence>
<accession>A0A9N9L497</accession>
<evidence type="ECO:0000256" key="3">
    <source>
        <dbReference type="ARBA" id="ARBA00023002"/>
    </source>
</evidence>
<name>A0A9N9L497_9HELO</name>
<comment type="caution">
    <text evidence="6">The sequence shown here is derived from an EMBL/GenBank/DDBJ whole genome shotgun (WGS) entry which is preliminary data.</text>
</comment>
<dbReference type="GO" id="GO:0016616">
    <property type="term" value="F:oxidoreductase activity, acting on the CH-OH group of donors, NAD or NADP as acceptor"/>
    <property type="evidence" value="ECO:0007669"/>
    <property type="project" value="UniProtKB-ARBA"/>
</dbReference>